<keyword evidence="2" id="KW-1133">Transmembrane helix</keyword>
<gene>
    <name evidence="4" type="ORF">FOZ60_005673</name>
</gene>
<evidence type="ECO:0000256" key="3">
    <source>
        <dbReference type="SAM" id="SignalP"/>
    </source>
</evidence>
<evidence type="ECO:0000313" key="4">
    <source>
        <dbReference type="EMBL" id="KAF4686060.1"/>
    </source>
</evidence>
<proteinExistence type="predicted"/>
<dbReference type="EMBL" id="JABANP010000236">
    <property type="protein sequence ID" value="KAF4686060.1"/>
    <property type="molecule type" value="Genomic_DNA"/>
</dbReference>
<protein>
    <submittedName>
        <fullName evidence="4">Uncharacterized protein</fullName>
    </submittedName>
</protein>
<dbReference type="AlphaFoldDB" id="A0A7J6NR54"/>
<organism evidence="4 5">
    <name type="scientific">Perkinsus olseni</name>
    <name type="common">Perkinsus atlanticus</name>
    <dbReference type="NCBI Taxonomy" id="32597"/>
    <lineage>
        <taxon>Eukaryota</taxon>
        <taxon>Sar</taxon>
        <taxon>Alveolata</taxon>
        <taxon>Perkinsozoa</taxon>
        <taxon>Perkinsea</taxon>
        <taxon>Perkinsida</taxon>
        <taxon>Perkinsidae</taxon>
        <taxon>Perkinsus</taxon>
    </lineage>
</organism>
<sequence>MKLFSSAALATSVLLTLAFARTRLPKDDKRSWQSKIKSELKGFSWGIYANGRGRLDKPGKFKCSGKWKDAVVYGARKKEIKEFCVRLHEKQQDDWGYKDSPKKYSCLLDPNDKGNDHGRKNRDWLCYEKTPKSVLLPPHGPPLDSECPAGDHLVPRWYPDESPPAWCTYNWYSDYQTCWCMPGFYRTSPYDTSLKMRACPEETVMIIPRQASLDKWNEMKYPTTSTTTTTAATMNTTAATTSTSTTTTVTRTTETITTVKPTTAADTIMMRSTRTTTSSPAPTTSGSATLPDRCICPSPTTQQFSQVSTAERTSSSPFVPTTVVPTMAAEDSERDADPIETSDVDIPTDFTEALEEDADPRVGAPTAPLNISACGEHGVWSSVNQSCVCHDGWETVGSDPCSALISAVPDGDDGMGEMASTGSDSDGNGGLVLAIVLMVAIIGVACYFLWRFCRARALRLPKVRLPSLSKSRKLREWRLYEITIPSRPHWSRSAQASSAVV</sequence>
<keyword evidence="2" id="KW-0812">Transmembrane</keyword>
<feature type="signal peptide" evidence="3">
    <location>
        <begin position="1"/>
        <end position="20"/>
    </location>
</feature>
<keyword evidence="2" id="KW-0472">Membrane</keyword>
<evidence type="ECO:0000313" key="5">
    <source>
        <dbReference type="Proteomes" id="UP000541610"/>
    </source>
</evidence>
<feature type="chain" id="PRO_5029516667" evidence="3">
    <location>
        <begin position="21"/>
        <end position="501"/>
    </location>
</feature>
<dbReference type="OrthoDB" id="10405761at2759"/>
<keyword evidence="3" id="KW-0732">Signal</keyword>
<accession>A0A7J6NR54</accession>
<feature type="transmembrane region" description="Helical" evidence="2">
    <location>
        <begin position="430"/>
        <end position="450"/>
    </location>
</feature>
<feature type="region of interest" description="Disordered" evidence="1">
    <location>
        <begin position="273"/>
        <end position="294"/>
    </location>
</feature>
<feature type="compositionally biased region" description="Low complexity" evidence="1">
    <location>
        <begin position="273"/>
        <end position="289"/>
    </location>
</feature>
<reference evidence="4 5" key="1">
    <citation type="submission" date="2020-04" db="EMBL/GenBank/DDBJ databases">
        <title>Perkinsus olseni comparative genomics.</title>
        <authorList>
            <person name="Bogema D.R."/>
        </authorList>
    </citation>
    <scope>NUCLEOTIDE SEQUENCE [LARGE SCALE GENOMIC DNA]</scope>
    <source>
        <strain evidence="4">00978-12</strain>
    </source>
</reference>
<dbReference type="Proteomes" id="UP000541610">
    <property type="component" value="Unassembled WGS sequence"/>
</dbReference>
<evidence type="ECO:0000256" key="2">
    <source>
        <dbReference type="SAM" id="Phobius"/>
    </source>
</evidence>
<evidence type="ECO:0000256" key="1">
    <source>
        <dbReference type="SAM" id="MobiDB-lite"/>
    </source>
</evidence>
<comment type="caution">
    <text evidence="4">The sequence shown here is derived from an EMBL/GenBank/DDBJ whole genome shotgun (WGS) entry which is preliminary data.</text>
</comment>
<name>A0A7J6NR54_PEROL</name>